<proteinExistence type="predicted"/>
<accession>M2M7G0</accession>
<dbReference type="HOGENOM" id="CLU_2775544_0_0_1"/>
<organism evidence="1 2">
    <name type="scientific">Baudoinia panamericana (strain UAMH 10762)</name>
    <name type="common">Angels' share fungus</name>
    <name type="synonym">Baudoinia compniacensis (strain UAMH 10762)</name>
    <dbReference type="NCBI Taxonomy" id="717646"/>
    <lineage>
        <taxon>Eukaryota</taxon>
        <taxon>Fungi</taxon>
        <taxon>Dikarya</taxon>
        <taxon>Ascomycota</taxon>
        <taxon>Pezizomycotina</taxon>
        <taxon>Dothideomycetes</taxon>
        <taxon>Dothideomycetidae</taxon>
        <taxon>Mycosphaerellales</taxon>
        <taxon>Teratosphaeriaceae</taxon>
        <taxon>Baudoinia</taxon>
    </lineage>
</organism>
<gene>
    <name evidence="1" type="ORF">BAUCODRAFT_38285</name>
</gene>
<protein>
    <submittedName>
        <fullName evidence="1">Uncharacterized protein</fullName>
    </submittedName>
</protein>
<dbReference type="GeneID" id="19113488"/>
<evidence type="ECO:0000313" key="2">
    <source>
        <dbReference type="Proteomes" id="UP000011761"/>
    </source>
</evidence>
<evidence type="ECO:0000313" key="1">
    <source>
        <dbReference type="EMBL" id="EMC92256.1"/>
    </source>
</evidence>
<keyword evidence="2" id="KW-1185">Reference proteome</keyword>
<dbReference type="KEGG" id="bcom:BAUCODRAFT_38285"/>
<dbReference type="EMBL" id="KB445562">
    <property type="protein sequence ID" value="EMC92256.1"/>
    <property type="molecule type" value="Genomic_DNA"/>
</dbReference>
<dbReference type="AlphaFoldDB" id="M2M7G0"/>
<reference evidence="1 2" key="1">
    <citation type="journal article" date="2012" name="PLoS Pathog.">
        <title>Diverse lifestyles and strategies of plant pathogenesis encoded in the genomes of eighteen Dothideomycetes fungi.</title>
        <authorList>
            <person name="Ohm R.A."/>
            <person name="Feau N."/>
            <person name="Henrissat B."/>
            <person name="Schoch C.L."/>
            <person name="Horwitz B.A."/>
            <person name="Barry K.W."/>
            <person name="Condon B.J."/>
            <person name="Copeland A.C."/>
            <person name="Dhillon B."/>
            <person name="Glaser F."/>
            <person name="Hesse C.N."/>
            <person name="Kosti I."/>
            <person name="LaButti K."/>
            <person name="Lindquist E.A."/>
            <person name="Lucas S."/>
            <person name="Salamov A.A."/>
            <person name="Bradshaw R.E."/>
            <person name="Ciuffetti L."/>
            <person name="Hamelin R.C."/>
            <person name="Kema G.H.J."/>
            <person name="Lawrence C."/>
            <person name="Scott J.A."/>
            <person name="Spatafora J.W."/>
            <person name="Turgeon B.G."/>
            <person name="de Wit P.J.G.M."/>
            <person name="Zhong S."/>
            <person name="Goodwin S.B."/>
            <person name="Grigoriev I.V."/>
        </authorList>
    </citation>
    <scope>NUCLEOTIDE SEQUENCE [LARGE SCALE GENOMIC DNA]</scope>
    <source>
        <strain evidence="1 2">UAMH 10762</strain>
    </source>
</reference>
<dbReference type="RefSeq" id="XP_007680368.1">
    <property type="nucleotide sequence ID" value="XM_007682178.1"/>
</dbReference>
<dbReference type="Proteomes" id="UP000011761">
    <property type="component" value="Unassembled WGS sequence"/>
</dbReference>
<name>M2M7G0_BAUPA</name>
<sequence length="69" mass="7258">MRCSARETADLDRLCSLCSSQSTLRFPSSILVPLVAQDGANTYEGVAVPSLILAKPCAQPLCTEPSSTS</sequence>